<dbReference type="GO" id="GO:0006412">
    <property type="term" value="P:translation"/>
    <property type="evidence" value="ECO:0007669"/>
    <property type="project" value="InterPro"/>
</dbReference>
<dbReference type="PANTHER" id="PTHR21569:SF1">
    <property type="entry name" value="SMALL RIBOSOMAL SUBUNIT PROTEIN US9M"/>
    <property type="match status" value="1"/>
</dbReference>
<dbReference type="GO" id="GO:0003735">
    <property type="term" value="F:structural constituent of ribosome"/>
    <property type="evidence" value="ECO:0007669"/>
    <property type="project" value="InterPro"/>
</dbReference>
<dbReference type="InterPro" id="IPR014721">
    <property type="entry name" value="Ribsml_uS5_D2-typ_fold_subgr"/>
</dbReference>
<sequence>MFNVLRQQARIPLRRAYATQGYVPPASANHIAPSMMPRFKPRPDTPTFYTGLPSYFESVNKLESAITTSRSILQNLQLLPLPKFARDTLPDSTPVWKTKDEMGTQVETKLTTARYRRLVGLLTQLEDYHKIAHTAGCADVAEGIADVIELFQKDNRAAVLAGGKRKPVQFDKYGRSYTIGRRKESHARVWMIPVQTKASSPATPLPLAPEVNELQTDTTAPNLTPFLPPKPLVEAKETVEVTSTNILINNVPLVQYFPHNADRERIIRSFKLTGLIGAYNVFALVRGGGTTGQSGAVALGIAKGLGAHAPEVQSLLKKAKLLRRDPRMVERKKTGRRKARKAFTWVRR</sequence>
<protein>
    <recommendedName>
        <fullName evidence="7">Ribosomal protein S5 domain 2-like protein</fullName>
    </recommendedName>
</protein>
<evidence type="ECO:0000256" key="4">
    <source>
        <dbReference type="RuleBase" id="RU003815"/>
    </source>
</evidence>
<organism evidence="5 6">
    <name type="scientific">Cerrena zonata</name>
    <dbReference type="NCBI Taxonomy" id="2478898"/>
    <lineage>
        <taxon>Eukaryota</taxon>
        <taxon>Fungi</taxon>
        <taxon>Dikarya</taxon>
        <taxon>Basidiomycota</taxon>
        <taxon>Agaricomycotina</taxon>
        <taxon>Agaricomycetes</taxon>
        <taxon>Polyporales</taxon>
        <taxon>Cerrenaceae</taxon>
        <taxon>Cerrena</taxon>
    </lineage>
</organism>
<accession>A0AAW0GIT1</accession>
<evidence type="ECO:0000256" key="1">
    <source>
        <dbReference type="ARBA" id="ARBA00005251"/>
    </source>
</evidence>
<dbReference type="InterPro" id="IPR020568">
    <property type="entry name" value="Ribosomal_Su5_D2-typ_SF"/>
</dbReference>
<dbReference type="PANTHER" id="PTHR21569">
    <property type="entry name" value="RIBOSOMAL PROTEIN S9"/>
    <property type="match status" value="1"/>
</dbReference>
<dbReference type="InterPro" id="IPR020574">
    <property type="entry name" value="Ribosomal_uS9_CS"/>
</dbReference>
<evidence type="ECO:0008006" key="7">
    <source>
        <dbReference type="Google" id="ProtNLM"/>
    </source>
</evidence>
<dbReference type="Pfam" id="PF00380">
    <property type="entry name" value="Ribosomal_S9"/>
    <property type="match status" value="1"/>
</dbReference>
<reference evidence="5 6" key="1">
    <citation type="submission" date="2022-09" db="EMBL/GenBank/DDBJ databases">
        <authorList>
            <person name="Palmer J.M."/>
        </authorList>
    </citation>
    <scope>NUCLEOTIDE SEQUENCE [LARGE SCALE GENOMIC DNA]</scope>
    <source>
        <strain evidence="5 6">DSM 7382</strain>
    </source>
</reference>
<evidence type="ECO:0000256" key="3">
    <source>
        <dbReference type="ARBA" id="ARBA00023274"/>
    </source>
</evidence>
<evidence type="ECO:0000313" key="6">
    <source>
        <dbReference type="Proteomes" id="UP001385951"/>
    </source>
</evidence>
<evidence type="ECO:0000313" key="5">
    <source>
        <dbReference type="EMBL" id="KAK7692572.1"/>
    </source>
</evidence>
<dbReference type="AlphaFoldDB" id="A0AAW0GIT1"/>
<dbReference type="PROSITE" id="PS00360">
    <property type="entry name" value="RIBOSOMAL_S9"/>
    <property type="match status" value="1"/>
</dbReference>
<keyword evidence="3 4" id="KW-0687">Ribonucleoprotein</keyword>
<proteinExistence type="inferred from homology"/>
<dbReference type="EMBL" id="JASBNA010000004">
    <property type="protein sequence ID" value="KAK7692572.1"/>
    <property type="molecule type" value="Genomic_DNA"/>
</dbReference>
<dbReference type="Proteomes" id="UP001385951">
    <property type="component" value="Unassembled WGS sequence"/>
</dbReference>
<keyword evidence="2 4" id="KW-0689">Ribosomal protein</keyword>
<dbReference type="InterPro" id="IPR000754">
    <property type="entry name" value="Ribosomal_uS9"/>
</dbReference>
<name>A0AAW0GIT1_9APHY</name>
<dbReference type="Gene3D" id="3.30.230.10">
    <property type="match status" value="1"/>
</dbReference>
<evidence type="ECO:0000256" key="2">
    <source>
        <dbReference type="ARBA" id="ARBA00022980"/>
    </source>
</evidence>
<dbReference type="GO" id="GO:0003723">
    <property type="term" value="F:RNA binding"/>
    <property type="evidence" value="ECO:0007669"/>
    <property type="project" value="TreeGrafter"/>
</dbReference>
<comment type="caution">
    <text evidence="5">The sequence shown here is derived from an EMBL/GenBank/DDBJ whole genome shotgun (WGS) entry which is preliminary data.</text>
</comment>
<dbReference type="GO" id="GO:0005763">
    <property type="term" value="C:mitochondrial small ribosomal subunit"/>
    <property type="evidence" value="ECO:0007669"/>
    <property type="project" value="TreeGrafter"/>
</dbReference>
<gene>
    <name evidence="5" type="ORF">QCA50_004202</name>
</gene>
<dbReference type="SUPFAM" id="SSF54211">
    <property type="entry name" value="Ribosomal protein S5 domain 2-like"/>
    <property type="match status" value="1"/>
</dbReference>
<keyword evidence="6" id="KW-1185">Reference proteome</keyword>
<comment type="similarity">
    <text evidence="1 4">Belongs to the universal ribosomal protein uS9 family.</text>
</comment>